<organism evidence="5 6">
    <name type="scientific">Candidatus Gottesmanbacteria bacterium GW2011_GWA1_43_11</name>
    <dbReference type="NCBI Taxonomy" id="1618436"/>
    <lineage>
        <taxon>Bacteria</taxon>
        <taxon>Candidatus Gottesmaniibacteriota</taxon>
    </lineage>
</organism>
<dbReference type="InterPro" id="IPR036291">
    <property type="entry name" value="NAD(P)-bd_dom_sf"/>
</dbReference>
<evidence type="ECO:0000259" key="4">
    <source>
        <dbReference type="Pfam" id="PF22725"/>
    </source>
</evidence>
<sequence length="363" mass="40070">MTGKPRTNFNESLLGNSEEVPSRDSSELVRGKIYFALIGAGRMGKRWASVLSKYESVALDVIVDSGSGRAANLAALIPGCTATKDLQAVLNNKAIDAVIIATPHKFLSPISTLALKSGKHVLCEKPGAITSAEIKKNIVLARKKKLKYMIGYNHRFHDAFIKARNFYQKGLIGKIIFIRARYGFGGRMGYDKEWRLNKTLSGGGQLLDQGVHMIDLALSFIGKVGKVRGFTSDTFWKSGAEDNAFLLLQGKNKVIASIHVSLTQWKPLHNFEIYGTKGFLSIEGLGRKYDGNEKLVVGKRTADFTSAVTEQTIVCNSNADDSLTRQLKEFIAAIKQKRSPVPAPRNAYETLKIVEEIYRTNKL</sequence>
<name>A0A0G1CFT6_9BACT</name>
<dbReference type="Gene3D" id="3.30.360.10">
    <property type="entry name" value="Dihydrodipicolinate Reductase, domain 2"/>
    <property type="match status" value="1"/>
</dbReference>
<dbReference type="Proteomes" id="UP000034543">
    <property type="component" value="Unassembled WGS sequence"/>
</dbReference>
<evidence type="ECO:0000256" key="2">
    <source>
        <dbReference type="SAM" id="MobiDB-lite"/>
    </source>
</evidence>
<reference evidence="5 6" key="1">
    <citation type="journal article" date="2015" name="Nature">
        <title>rRNA introns, odd ribosomes, and small enigmatic genomes across a large radiation of phyla.</title>
        <authorList>
            <person name="Brown C.T."/>
            <person name="Hug L.A."/>
            <person name="Thomas B.C."/>
            <person name="Sharon I."/>
            <person name="Castelle C.J."/>
            <person name="Singh A."/>
            <person name="Wilkins M.J."/>
            <person name="Williams K.H."/>
            <person name="Banfield J.F."/>
        </authorList>
    </citation>
    <scope>NUCLEOTIDE SEQUENCE [LARGE SCALE GENOMIC DNA]</scope>
</reference>
<accession>A0A0G1CFT6</accession>
<evidence type="ECO:0000313" key="6">
    <source>
        <dbReference type="Proteomes" id="UP000034543"/>
    </source>
</evidence>
<dbReference type="AlphaFoldDB" id="A0A0G1CFT6"/>
<dbReference type="PANTHER" id="PTHR43818">
    <property type="entry name" value="BCDNA.GH03377"/>
    <property type="match status" value="1"/>
</dbReference>
<dbReference type="SUPFAM" id="SSF51735">
    <property type="entry name" value="NAD(P)-binding Rossmann-fold domains"/>
    <property type="match status" value="1"/>
</dbReference>
<dbReference type="Gene3D" id="3.40.50.720">
    <property type="entry name" value="NAD(P)-binding Rossmann-like Domain"/>
    <property type="match status" value="1"/>
</dbReference>
<evidence type="ECO:0000259" key="3">
    <source>
        <dbReference type="Pfam" id="PF01408"/>
    </source>
</evidence>
<proteinExistence type="predicted"/>
<dbReference type="STRING" id="1618436.UV59_C0020G0021"/>
<dbReference type="EMBL" id="LCFB01000020">
    <property type="protein sequence ID" value="KKS84392.1"/>
    <property type="molecule type" value="Genomic_DNA"/>
</dbReference>
<dbReference type="PANTHER" id="PTHR43818:SF11">
    <property type="entry name" value="BCDNA.GH03377"/>
    <property type="match status" value="1"/>
</dbReference>
<dbReference type="InterPro" id="IPR055170">
    <property type="entry name" value="GFO_IDH_MocA-like_dom"/>
</dbReference>
<feature type="domain" description="GFO/IDH/MocA-like oxidoreductase" evidence="4">
    <location>
        <begin position="160"/>
        <end position="280"/>
    </location>
</feature>
<evidence type="ECO:0000313" key="5">
    <source>
        <dbReference type="EMBL" id="KKS84392.1"/>
    </source>
</evidence>
<feature type="compositionally biased region" description="Polar residues" evidence="2">
    <location>
        <begin position="1"/>
        <end position="15"/>
    </location>
</feature>
<dbReference type="GO" id="GO:0000166">
    <property type="term" value="F:nucleotide binding"/>
    <property type="evidence" value="ECO:0007669"/>
    <property type="project" value="InterPro"/>
</dbReference>
<comment type="caution">
    <text evidence="5">The sequence shown here is derived from an EMBL/GenBank/DDBJ whole genome shotgun (WGS) entry which is preliminary data.</text>
</comment>
<feature type="domain" description="Gfo/Idh/MocA-like oxidoreductase N-terminal" evidence="3">
    <location>
        <begin position="35"/>
        <end position="152"/>
    </location>
</feature>
<gene>
    <name evidence="5" type="ORF">UV59_C0020G0021</name>
</gene>
<evidence type="ECO:0000256" key="1">
    <source>
        <dbReference type="ARBA" id="ARBA00023002"/>
    </source>
</evidence>
<feature type="region of interest" description="Disordered" evidence="2">
    <location>
        <begin position="1"/>
        <end position="21"/>
    </location>
</feature>
<dbReference type="Pfam" id="PF01408">
    <property type="entry name" value="GFO_IDH_MocA"/>
    <property type="match status" value="1"/>
</dbReference>
<dbReference type="InterPro" id="IPR000683">
    <property type="entry name" value="Gfo/Idh/MocA-like_OxRdtase_N"/>
</dbReference>
<dbReference type="Pfam" id="PF22725">
    <property type="entry name" value="GFO_IDH_MocA_C3"/>
    <property type="match status" value="1"/>
</dbReference>
<dbReference type="SUPFAM" id="SSF55347">
    <property type="entry name" value="Glyceraldehyde-3-phosphate dehydrogenase-like, C-terminal domain"/>
    <property type="match status" value="1"/>
</dbReference>
<keyword evidence="1" id="KW-0560">Oxidoreductase</keyword>
<dbReference type="InterPro" id="IPR050463">
    <property type="entry name" value="Gfo/Idh/MocA_oxidrdct_glycsds"/>
</dbReference>
<dbReference type="GO" id="GO:0016491">
    <property type="term" value="F:oxidoreductase activity"/>
    <property type="evidence" value="ECO:0007669"/>
    <property type="project" value="UniProtKB-KW"/>
</dbReference>
<protein>
    <submittedName>
        <fullName evidence="5">Oxidoreductase domain protein</fullName>
    </submittedName>
</protein>